<accession>A0A1L9TDI7</accession>
<dbReference type="InterPro" id="IPR008570">
    <property type="entry name" value="ESCRT-II_cplx_Vps25-sub"/>
</dbReference>
<dbReference type="OrthoDB" id="245150at2759"/>
<dbReference type="GO" id="GO:0000814">
    <property type="term" value="C:ESCRT II complex"/>
    <property type="evidence" value="ECO:0007669"/>
    <property type="project" value="InterPro"/>
</dbReference>
<sequence length="188" mass="21447">MKELPPGAFAFPYYYSFPPFFSLQPNASTRAVQFQRWSSLIQSWCRQHNVYKLNLAEAVDSELFRNAQISKRLSVSDARTVLAWMCKGDEEGGGGRRAEWVDGPSKTTAWIWWKRPEEWAGIIADWVENTGQKNVVLTVYELIQGEATISQEWHGMDTEAMMRSLNVLVKQGKAQVFGSEGQEGVKFF</sequence>
<dbReference type="GO" id="GO:0005198">
    <property type="term" value="F:structural molecule activity"/>
    <property type="evidence" value="ECO:0007669"/>
    <property type="project" value="TreeGrafter"/>
</dbReference>
<comment type="subcellular location">
    <subcellularLocation>
        <location evidence="1">Cytoplasm</location>
    </subcellularLocation>
</comment>
<keyword evidence="5" id="KW-0963">Cytoplasm</keyword>
<keyword evidence="9" id="KW-1185">Reference proteome</keyword>
<dbReference type="GO" id="GO:0042803">
    <property type="term" value="F:protein homodimerization activity"/>
    <property type="evidence" value="ECO:0007669"/>
    <property type="project" value="TreeGrafter"/>
</dbReference>
<dbReference type="SUPFAM" id="SSF46785">
    <property type="entry name" value="Winged helix' DNA-binding domain"/>
    <property type="match status" value="2"/>
</dbReference>
<dbReference type="FunFam" id="1.10.10.10:FF:000141">
    <property type="entry name" value="vacuolar protein-sorting-associated protein 25"/>
    <property type="match status" value="1"/>
</dbReference>
<evidence type="ECO:0000256" key="6">
    <source>
        <dbReference type="ARBA" id="ARBA00022927"/>
    </source>
</evidence>
<dbReference type="InterPro" id="IPR036388">
    <property type="entry name" value="WH-like_DNA-bd_sf"/>
</dbReference>
<dbReference type="GO" id="GO:0043328">
    <property type="term" value="P:protein transport to vacuole involved in ubiquitin-dependent protein catabolic process via the multivesicular body sorting pathway"/>
    <property type="evidence" value="ECO:0007669"/>
    <property type="project" value="TreeGrafter"/>
</dbReference>
<dbReference type="AlphaFoldDB" id="A0A1L9TDI7"/>
<evidence type="ECO:0000256" key="1">
    <source>
        <dbReference type="ARBA" id="ARBA00004496"/>
    </source>
</evidence>
<dbReference type="GO" id="GO:0016236">
    <property type="term" value="P:macroautophagy"/>
    <property type="evidence" value="ECO:0007669"/>
    <property type="project" value="UniProtKB-ARBA"/>
</dbReference>
<evidence type="ECO:0000256" key="4">
    <source>
        <dbReference type="ARBA" id="ARBA00022448"/>
    </source>
</evidence>
<protein>
    <recommendedName>
        <fullName evidence="3">Vacuolar protein-sorting-associated protein 25</fullName>
    </recommendedName>
    <alternativeName>
        <fullName evidence="7">ESCRT-II complex subunit VPS25</fullName>
    </alternativeName>
</protein>
<dbReference type="Gene3D" id="1.10.10.10">
    <property type="entry name" value="Winged helix-like DNA-binding domain superfamily/Winged helix DNA-binding domain"/>
    <property type="match status" value="1"/>
</dbReference>
<dbReference type="InterPro" id="IPR036390">
    <property type="entry name" value="WH_DNA-bd_sf"/>
</dbReference>
<evidence type="ECO:0000313" key="9">
    <source>
        <dbReference type="Proteomes" id="UP000184356"/>
    </source>
</evidence>
<dbReference type="Gene3D" id="1.10.10.570">
    <property type="entry name" value="Winged helix' DNA-binding domain. Chain C. Domain 1"/>
    <property type="match status" value="1"/>
</dbReference>
<evidence type="ECO:0000256" key="7">
    <source>
        <dbReference type="ARBA" id="ARBA00030094"/>
    </source>
</evidence>
<evidence type="ECO:0000256" key="5">
    <source>
        <dbReference type="ARBA" id="ARBA00022490"/>
    </source>
</evidence>
<dbReference type="Proteomes" id="UP000184356">
    <property type="component" value="Unassembled WGS sequence"/>
</dbReference>
<dbReference type="PANTHER" id="PTHR13149:SF0">
    <property type="entry name" value="VACUOLAR PROTEIN-SORTING-ASSOCIATED PROTEIN 25"/>
    <property type="match status" value="1"/>
</dbReference>
<dbReference type="FunFam" id="1.10.10.570:FF:000003">
    <property type="entry name" value="Vacuolar protein-sorting-associated protein 25"/>
    <property type="match status" value="1"/>
</dbReference>
<dbReference type="PANTHER" id="PTHR13149">
    <property type="entry name" value="VACUOLAR PROTEIN SORTING-ASSOCIATED PROTEIN VPS25"/>
    <property type="match status" value="1"/>
</dbReference>
<comment type="similarity">
    <text evidence="2">Belongs to the VPS25 family.</text>
</comment>
<organism evidence="8 9">
    <name type="scientific">Aspergillus sydowii CBS 593.65</name>
    <dbReference type="NCBI Taxonomy" id="1036612"/>
    <lineage>
        <taxon>Eukaryota</taxon>
        <taxon>Fungi</taxon>
        <taxon>Dikarya</taxon>
        <taxon>Ascomycota</taxon>
        <taxon>Pezizomycotina</taxon>
        <taxon>Eurotiomycetes</taxon>
        <taxon>Eurotiomycetidae</taxon>
        <taxon>Eurotiales</taxon>
        <taxon>Aspergillaceae</taxon>
        <taxon>Aspergillus</taxon>
        <taxon>Aspergillus subgen. Nidulantes</taxon>
    </lineage>
</organism>
<dbReference type="RefSeq" id="XP_040701288.1">
    <property type="nucleotide sequence ID" value="XM_040847278.1"/>
</dbReference>
<dbReference type="EMBL" id="KV878588">
    <property type="protein sequence ID" value="OJJ57482.1"/>
    <property type="molecule type" value="Genomic_DNA"/>
</dbReference>
<reference evidence="9" key="1">
    <citation type="journal article" date="2017" name="Genome Biol.">
        <title>Comparative genomics reveals high biological diversity and specific adaptations in the industrially and medically important fungal genus Aspergillus.</title>
        <authorList>
            <person name="de Vries R.P."/>
            <person name="Riley R."/>
            <person name="Wiebenga A."/>
            <person name="Aguilar-Osorio G."/>
            <person name="Amillis S."/>
            <person name="Uchima C.A."/>
            <person name="Anderluh G."/>
            <person name="Asadollahi M."/>
            <person name="Askin M."/>
            <person name="Barry K."/>
            <person name="Battaglia E."/>
            <person name="Bayram O."/>
            <person name="Benocci T."/>
            <person name="Braus-Stromeyer S.A."/>
            <person name="Caldana C."/>
            <person name="Canovas D."/>
            <person name="Cerqueira G.C."/>
            <person name="Chen F."/>
            <person name="Chen W."/>
            <person name="Choi C."/>
            <person name="Clum A."/>
            <person name="Dos Santos R.A."/>
            <person name="Damasio A.R."/>
            <person name="Diallinas G."/>
            <person name="Emri T."/>
            <person name="Fekete E."/>
            <person name="Flipphi M."/>
            <person name="Freyberg S."/>
            <person name="Gallo A."/>
            <person name="Gournas C."/>
            <person name="Habgood R."/>
            <person name="Hainaut M."/>
            <person name="Harispe M.L."/>
            <person name="Henrissat B."/>
            <person name="Hilden K.S."/>
            <person name="Hope R."/>
            <person name="Hossain A."/>
            <person name="Karabika E."/>
            <person name="Karaffa L."/>
            <person name="Karanyi Z."/>
            <person name="Krasevec N."/>
            <person name="Kuo A."/>
            <person name="Kusch H."/>
            <person name="LaButti K."/>
            <person name="Lagendijk E.L."/>
            <person name="Lapidus A."/>
            <person name="Levasseur A."/>
            <person name="Lindquist E."/>
            <person name="Lipzen A."/>
            <person name="Logrieco A.F."/>
            <person name="MacCabe A."/>
            <person name="Maekelae M.R."/>
            <person name="Malavazi I."/>
            <person name="Melin P."/>
            <person name="Meyer V."/>
            <person name="Mielnichuk N."/>
            <person name="Miskei M."/>
            <person name="Molnar A.P."/>
            <person name="Mule G."/>
            <person name="Ngan C.Y."/>
            <person name="Orejas M."/>
            <person name="Orosz E."/>
            <person name="Ouedraogo J.P."/>
            <person name="Overkamp K.M."/>
            <person name="Park H.-S."/>
            <person name="Perrone G."/>
            <person name="Piumi F."/>
            <person name="Punt P.J."/>
            <person name="Ram A.F."/>
            <person name="Ramon A."/>
            <person name="Rauscher S."/>
            <person name="Record E."/>
            <person name="Riano-Pachon D.M."/>
            <person name="Robert V."/>
            <person name="Roehrig J."/>
            <person name="Ruller R."/>
            <person name="Salamov A."/>
            <person name="Salih N.S."/>
            <person name="Samson R.A."/>
            <person name="Sandor E."/>
            <person name="Sanguinetti M."/>
            <person name="Schuetze T."/>
            <person name="Sepcic K."/>
            <person name="Shelest E."/>
            <person name="Sherlock G."/>
            <person name="Sophianopoulou V."/>
            <person name="Squina F.M."/>
            <person name="Sun H."/>
            <person name="Susca A."/>
            <person name="Todd R.B."/>
            <person name="Tsang A."/>
            <person name="Unkles S.E."/>
            <person name="van de Wiele N."/>
            <person name="van Rossen-Uffink D."/>
            <person name="Oliveira J.V."/>
            <person name="Vesth T.C."/>
            <person name="Visser J."/>
            <person name="Yu J.-H."/>
            <person name="Zhou M."/>
            <person name="Andersen M.R."/>
            <person name="Archer D.B."/>
            <person name="Baker S.E."/>
            <person name="Benoit I."/>
            <person name="Brakhage A.A."/>
            <person name="Braus G.H."/>
            <person name="Fischer R."/>
            <person name="Frisvad J.C."/>
            <person name="Goldman G.H."/>
            <person name="Houbraken J."/>
            <person name="Oakley B."/>
            <person name="Pocsi I."/>
            <person name="Scazzocchio C."/>
            <person name="Seiboth B."/>
            <person name="vanKuyk P.A."/>
            <person name="Wortman J."/>
            <person name="Dyer P.S."/>
            <person name="Grigoriev I.V."/>
        </authorList>
    </citation>
    <scope>NUCLEOTIDE SEQUENCE [LARGE SCALE GENOMIC DNA]</scope>
    <source>
        <strain evidence="9">CBS 593.65</strain>
    </source>
</reference>
<proteinExistence type="inferred from homology"/>
<dbReference type="GeneID" id="63763351"/>
<evidence type="ECO:0000256" key="3">
    <source>
        <dbReference type="ARBA" id="ARBA00017934"/>
    </source>
</evidence>
<dbReference type="VEuPathDB" id="FungiDB:ASPSYDRAFT_46636"/>
<dbReference type="Pfam" id="PF05871">
    <property type="entry name" value="ESCRT-II"/>
    <property type="match status" value="1"/>
</dbReference>
<keyword evidence="6" id="KW-0653">Protein transport</keyword>
<keyword evidence="4" id="KW-0813">Transport</keyword>
<name>A0A1L9TDI7_9EURO</name>
<dbReference type="InterPro" id="IPR014041">
    <property type="entry name" value="ESCRT-II_cplx_Vps25-sub_N"/>
</dbReference>
<evidence type="ECO:0000313" key="8">
    <source>
        <dbReference type="EMBL" id="OJJ57482.1"/>
    </source>
</evidence>
<dbReference type="STRING" id="1036612.A0A1L9TDI7"/>
<gene>
    <name evidence="8" type="ORF">ASPSYDRAFT_46636</name>
</gene>
<evidence type="ECO:0000256" key="2">
    <source>
        <dbReference type="ARBA" id="ARBA00009674"/>
    </source>
</evidence>